<dbReference type="EMBL" id="JALAAR010000005">
    <property type="protein sequence ID" value="MEH8017101.1"/>
    <property type="molecule type" value="Genomic_DNA"/>
</dbReference>
<reference evidence="1 2" key="1">
    <citation type="journal article" date="2023" name="Ecotoxicol. Environ. Saf.">
        <title>Mercury remediation potential of mercury-resistant strain Rheinheimera metallidurans sp. nov. isolated from a municipal waste dumping site.</title>
        <authorList>
            <person name="Yadav V."/>
            <person name="Manjhi A."/>
            <person name="Vadakedath N."/>
        </authorList>
    </citation>
    <scope>NUCLEOTIDE SEQUENCE [LARGE SCALE GENOMIC DNA]</scope>
    <source>
        <strain evidence="1 2">E-49</strain>
    </source>
</reference>
<gene>
    <name evidence="1" type="ORF">MN202_07655</name>
</gene>
<proteinExistence type="predicted"/>
<dbReference type="RefSeq" id="WP_335735509.1">
    <property type="nucleotide sequence ID" value="NZ_JALAAR010000005.1"/>
</dbReference>
<keyword evidence="2" id="KW-1185">Reference proteome</keyword>
<accession>A0ABU8C5C1</accession>
<name>A0ABU8C5C1_9GAMM</name>
<dbReference type="InterPro" id="IPR014942">
    <property type="entry name" value="AbiEii"/>
</dbReference>
<sequence length="286" mass="31947">MTISLDLTNKLPAGIVEVYCRIHQVAIALDIPILIVGATARDIILVHGFGAAIERGTRDVDFGIEVQSWQHYQALQQALQQAGFNAHPHKAHRFSTHDRAGMPWEIDLIPFGNVSDPQGQILWPPADDIAMTVLGFAEAYATGWNIILTGDPRFVIKVASPAGILLLKLIAWIERGQEFQGKDASDIYYLIRHYSKIPSVYDLLHVQGYMEAQDYDDIKASAMKLADEVNAMAHPLTLTYLHIQLLDDAVKRERLVADIAKYSRIEYEYADSLIKIVGEGLSKLQD</sequence>
<comment type="caution">
    <text evidence="1">The sequence shown here is derived from an EMBL/GenBank/DDBJ whole genome shotgun (WGS) entry which is preliminary data.</text>
</comment>
<evidence type="ECO:0000313" key="1">
    <source>
        <dbReference type="EMBL" id="MEH8017101.1"/>
    </source>
</evidence>
<keyword evidence="1" id="KW-0808">Transferase</keyword>
<dbReference type="Proteomes" id="UP001375382">
    <property type="component" value="Unassembled WGS sequence"/>
</dbReference>
<organism evidence="1 2">
    <name type="scientific">Rheinheimera muenzenbergensis</name>
    <dbReference type="NCBI Taxonomy" id="1193628"/>
    <lineage>
        <taxon>Bacteria</taxon>
        <taxon>Pseudomonadati</taxon>
        <taxon>Pseudomonadota</taxon>
        <taxon>Gammaproteobacteria</taxon>
        <taxon>Chromatiales</taxon>
        <taxon>Chromatiaceae</taxon>
        <taxon>Rheinheimera</taxon>
    </lineage>
</organism>
<evidence type="ECO:0000313" key="2">
    <source>
        <dbReference type="Proteomes" id="UP001375382"/>
    </source>
</evidence>
<dbReference type="GO" id="GO:0016740">
    <property type="term" value="F:transferase activity"/>
    <property type="evidence" value="ECO:0007669"/>
    <property type="project" value="UniProtKB-KW"/>
</dbReference>
<protein>
    <submittedName>
        <fullName evidence="1">Nucleotidyl transferase AbiEii/AbiGii toxin family protein</fullName>
    </submittedName>
</protein>
<dbReference type="Pfam" id="PF08843">
    <property type="entry name" value="AbiEii"/>
    <property type="match status" value="1"/>
</dbReference>